<evidence type="ECO:0000256" key="6">
    <source>
        <dbReference type="SAM" id="MobiDB-lite"/>
    </source>
</evidence>
<feature type="region of interest" description="Disordered" evidence="6">
    <location>
        <begin position="1"/>
        <end position="62"/>
    </location>
</feature>
<dbReference type="InterPro" id="IPR017907">
    <property type="entry name" value="Znf_RING_CS"/>
</dbReference>
<dbReference type="PROSITE" id="PS50089">
    <property type="entry name" value="ZF_RING_2"/>
    <property type="match status" value="1"/>
</dbReference>
<accession>A0AAD1Y545</accession>
<evidence type="ECO:0000313" key="9">
    <source>
        <dbReference type="Proteomes" id="UP001295684"/>
    </source>
</evidence>
<dbReference type="PROSITE" id="PS00518">
    <property type="entry name" value="ZF_RING_1"/>
    <property type="match status" value="1"/>
</dbReference>
<dbReference type="InterPro" id="IPR001841">
    <property type="entry name" value="Znf_RING"/>
</dbReference>
<evidence type="ECO:0000256" key="2">
    <source>
        <dbReference type="ARBA" id="ARBA00022771"/>
    </source>
</evidence>
<dbReference type="Gene3D" id="1.20.5.340">
    <property type="match status" value="1"/>
</dbReference>
<evidence type="ECO:0000256" key="4">
    <source>
        <dbReference type="PROSITE-ProRule" id="PRU00175"/>
    </source>
</evidence>
<dbReference type="GO" id="GO:0008270">
    <property type="term" value="F:zinc ion binding"/>
    <property type="evidence" value="ECO:0007669"/>
    <property type="project" value="UniProtKB-KW"/>
</dbReference>
<dbReference type="Gene3D" id="1.10.287.1490">
    <property type="match status" value="1"/>
</dbReference>
<keyword evidence="2 4" id="KW-0863">Zinc-finger</keyword>
<keyword evidence="9" id="KW-1185">Reference proteome</keyword>
<dbReference type="SMART" id="SM00184">
    <property type="entry name" value="RING"/>
    <property type="match status" value="1"/>
</dbReference>
<dbReference type="SUPFAM" id="SSF57850">
    <property type="entry name" value="RING/U-box"/>
    <property type="match status" value="1"/>
</dbReference>
<feature type="coiled-coil region" evidence="5">
    <location>
        <begin position="697"/>
        <end position="738"/>
    </location>
</feature>
<dbReference type="AlphaFoldDB" id="A0AAD1Y545"/>
<keyword evidence="1" id="KW-0479">Metal-binding</keyword>
<keyword evidence="3" id="KW-0862">Zinc</keyword>
<name>A0AAD1Y545_EUPCR</name>
<dbReference type="Proteomes" id="UP001295684">
    <property type="component" value="Unassembled WGS sequence"/>
</dbReference>
<feature type="compositionally biased region" description="Polar residues" evidence="6">
    <location>
        <begin position="498"/>
        <end position="508"/>
    </location>
</feature>
<dbReference type="Pfam" id="PF13923">
    <property type="entry name" value="zf-C3HC4_2"/>
    <property type="match status" value="1"/>
</dbReference>
<reference evidence="8" key="1">
    <citation type="submission" date="2023-07" db="EMBL/GenBank/DDBJ databases">
        <authorList>
            <consortium name="AG Swart"/>
            <person name="Singh M."/>
            <person name="Singh A."/>
            <person name="Seah K."/>
            <person name="Emmerich C."/>
        </authorList>
    </citation>
    <scope>NUCLEOTIDE SEQUENCE</scope>
    <source>
        <strain evidence="8">DP1</strain>
    </source>
</reference>
<comment type="caution">
    <text evidence="8">The sequence shown here is derived from an EMBL/GenBank/DDBJ whole genome shotgun (WGS) entry which is preliminary data.</text>
</comment>
<evidence type="ECO:0000256" key="3">
    <source>
        <dbReference type="ARBA" id="ARBA00022833"/>
    </source>
</evidence>
<proteinExistence type="predicted"/>
<dbReference type="Gene3D" id="3.30.40.10">
    <property type="entry name" value="Zinc/RING finger domain, C3HC4 (zinc finger)"/>
    <property type="match status" value="1"/>
</dbReference>
<organism evidence="8 9">
    <name type="scientific">Euplotes crassus</name>
    <dbReference type="NCBI Taxonomy" id="5936"/>
    <lineage>
        <taxon>Eukaryota</taxon>
        <taxon>Sar</taxon>
        <taxon>Alveolata</taxon>
        <taxon>Ciliophora</taxon>
        <taxon>Intramacronucleata</taxon>
        <taxon>Spirotrichea</taxon>
        <taxon>Hypotrichia</taxon>
        <taxon>Euplotida</taxon>
        <taxon>Euplotidae</taxon>
        <taxon>Moneuplotes</taxon>
    </lineage>
</organism>
<feature type="coiled-coil region" evidence="5">
    <location>
        <begin position="108"/>
        <end position="455"/>
    </location>
</feature>
<sequence length="864" mass="100000">MEAITMSRKINQSNTDSKEDFRLPPANKYSGSRKQVKVKRQSTKGDSTRLGSKNSDRMGGMVRGDTIGSMKTTQDHENIPSNAFEKVPNKLSSSNLNDEIDTSGLTEKQELALLKNKIMDQRKELENRNDILTALQRNFEALSMFCKKERAEAQSIKNMNEKLKEEIRKYIEKITGMDNKIKTISADNELLAKDRIRAKKLADELHDLKIQKKVVEKNLENSRGQCKRIGDANERTKSELQKLKQDYKIECEKTKSLQQKIRDEDARIANINKQHQEEMMKLRDEHKRMMDVLKDNMSKLKGNSAKEHGDLMSELQETRNKVKELEKIADNAQKDAHTKDVLLKAEKTKVDSLNTQVADLLRNIKNGSSNFDSERKELLEKIHELTKSKDVLKAQYSELNSRLTDLSQKNLSKEDQANRHMEELSRTINNLQLKIDEAESEKQELIDRIQQLDQKMFSTKCDHDNEIKELKRLHSDALSLREKKIEELQMEVRMMGQKLSSSDKATNSSEKEIRDKENEITKLKQEIESLTERIRVMLAEMDKKQAEVEKMEKDKADREKIFESKLSHHLKKIQDYEARISGYEGTINELNEKITSLVNSHAQEGSKGKDAVKQLEYEIAMLKKSHKEEIDKLKGTIEKEVRAKMGVEKKHKEEIYAYEQKILSLNKEIRTKIGDIDHHKGEIEKLKEEIQSCRGYADLLKIDITNQKEAISQLNEENKELQTHSDFQQDEIAKLKAKLGNIPDFDLEEIALKEKIAKMKESKIKALIDKIDHVMASMESNMCCYLCMEIFNEGQTITPCGHNFCQKCLDEHKPDKCPKCDKKITSKIPDVVINDVVAKYLFQRDILSSFKNEDVWKNMAEDKP</sequence>
<evidence type="ECO:0000256" key="5">
    <source>
        <dbReference type="SAM" id="Coils"/>
    </source>
</evidence>
<dbReference type="InterPro" id="IPR013083">
    <property type="entry name" value="Znf_RING/FYVE/PHD"/>
</dbReference>
<feature type="region of interest" description="Disordered" evidence="6">
    <location>
        <begin position="495"/>
        <end position="514"/>
    </location>
</feature>
<gene>
    <name evidence="8" type="ORF">ECRASSUSDP1_LOCUS26419</name>
</gene>
<dbReference type="EMBL" id="CAMPGE010027227">
    <property type="protein sequence ID" value="CAI2384879.1"/>
    <property type="molecule type" value="Genomic_DNA"/>
</dbReference>
<evidence type="ECO:0000313" key="8">
    <source>
        <dbReference type="EMBL" id="CAI2384879.1"/>
    </source>
</evidence>
<evidence type="ECO:0000259" key="7">
    <source>
        <dbReference type="PROSITE" id="PS50089"/>
    </source>
</evidence>
<keyword evidence="5" id="KW-0175">Coiled coil</keyword>
<protein>
    <recommendedName>
        <fullName evidence="7">RING-type domain-containing protein</fullName>
    </recommendedName>
</protein>
<feature type="domain" description="RING-type" evidence="7">
    <location>
        <begin position="784"/>
        <end position="821"/>
    </location>
</feature>
<evidence type="ECO:0000256" key="1">
    <source>
        <dbReference type="ARBA" id="ARBA00022723"/>
    </source>
</evidence>